<reference evidence="1 2" key="1">
    <citation type="submission" date="2019-04" db="EMBL/GenBank/DDBJ databases">
        <title>An improved genome assembly and genetic linkage map for asparagus bean, Vigna unguiculata ssp. sesquipedialis.</title>
        <authorList>
            <person name="Xia Q."/>
            <person name="Zhang R."/>
            <person name="Dong Y."/>
        </authorList>
    </citation>
    <scope>NUCLEOTIDE SEQUENCE [LARGE SCALE GENOMIC DNA]</scope>
    <source>
        <tissue evidence="1">Leaf</tissue>
    </source>
</reference>
<dbReference type="Proteomes" id="UP000501690">
    <property type="component" value="Linkage Group LG9"/>
</dbReference>
<accession>A0A4D6N197</accession>
<dbReference type="AlphaFoldDB" id="A0A4D6N197"/>
<evidence type="ECO:0008006" key="3">
    <source>
        <dbReference type="Google" id="ProtNLM"/>
    </source>
</evidence>
<proteinExistence type="predicted"/>
<sequence>MGKCWTPNNYAVQAIGHAIKAVFRGPFHHYDIMKKGHKLRWWTDFKVPVDGCAHETYLRTIQANAFEGSSSELQKIPLATKIQCWKDVARGKSKDATTDYTDYGVENERLCQEVKGAKEQARETNQECDVTIQKYTQAKETLKLTQQQMVMMREKNPSILQHVRFKSTLTMPTSMTNHFLEVHLQCNINYFLFR</sequence>
<gene>
    <name evidence="1" type="ORF">DEO72_LG9g863</name>
</gene>
<name>A0A4D6N197_VIGUN</name>
<protein>
    <recommendedName>
        <fullName evidence="3">Transposase</fullName>
    </recommendedName>
</protein>
<dbReference type="EMBL" id="CP039353">
    <property type="protein sequence ID" value="QCE05855.1"/>
    <property type="molecule type" value="Genomic_DNA"/>
</dbReference>
<organism evidence="1 2">
    <name type="scientific">Vigna unguiculata</name>
    <name type="common">Cowpea</name>
    <dbReference type="NCBI Taxonomy" id="3917"/>
    <lineage>
        <taxon>Eukaryota</taxon>
        <taxon>Viridiplantae</taxon>
        <taxon>Streptophyta</taxon>
        <taxon>Embryophyta</taxon>
        <taxon>Tracheophyta</taxon>
        <taxon>Spermatophyta</taxon>
        <taxon>Magnoliopsida</taxon>
        <taxon>eudicotyledons</taxon>
        <taxon>Gunneridae</taxon>
        <taxon>Pentapetalae</taxon>
        <taxon>rosids</taxon>
        <taxon>fabids</taxon>
        <taxon>Fabales</taxon>
        <taxon>Fabaceae</taxon>
        <taxon>Papilionoideae</taxon>
        <taxon>50 kb inversion clade</taxon>
        <taxon>NPAAA clade</taxon>
        <taxon>indigoferoid/millettioid clade</taxon>
        <taxon>Phaseoleae</taxon>
        <taxon>Vigna</taxon>
    </lineage>
</organism>
<evidence type="ECO:0000313" key="2">
    <source>
        <dbReference type="Proteomes" id="UP000501690"/>
    </source>
</evidence>
<keyword evidence="2" id="KW-1185">Reference proteome</keyword>
<evidence type="ECO:0000313" key="1">
    <source>
        <dbReference type="EMBL" id="QCE05855.1"/>
    </source>
</evidence>